<keyword evidence="6" id="KW-0449">Lipoprotein</keyword>
<evidence type="ECO:0000313" key="8">
    <source>
        <dbReference type="EMBL" id="EJO17271.1"/>
    </source>
</evidence>
<dbReference type="GO" id="GO:0005886">
    <property type="term" value="C:plasma membrane"/>
    <property type="evidence" value="ECO:0007669"/>
    <property type="project" value="UniProtKB-SubCell"/>
</dbReference>
<evidence type="ECO:0000256" key="3">
    <source>
        <dbReference type="ARBA" id="ARBA00022475"/>
    </source>
</evidence>
<organism evidence="8 9">
    <name type="scientific">Streptococcus salivarius K12</name>
    <dbReference type="NCBI Taxonomy" id="1200793"/>
    <lineage>
        <taxon>Bacteria</taxon>
        <taxon>Bacillati</taxon>
        <taxon>Bacillota</taxon>
        <taxon>Bacilli</taxon>
        <taxon>Lactobacillales</taxon>
        <taxon>Streptococcaceae</taxon>
        <taxon>Streptococcus</taxon>
    </lineage>
</organism>
<sequence>MQVIGGVFKMKLNKKIIGLGLVAVAALGLAACARGGRGGSSADSKVKAAIVTDTGGVDDKSFNQSAWEGLQAWGKANKLEKDSGYNYFQSGSESDFATNLSSAQSQGYNLIFGVGFALHDAVADAAKEHEDVNYVIIDDVIKDQKNVESVLFADNEGAYLAGIAAAMQSKTNKVGFIGGQTSDTITRFEAGFTAGAKSVKPDIDVQVQYAESFSDAAKGTTIASTMYASGVDVIYQAAGGTGTGVFTAAKEVNEKLDAESDKKVWVIGVDRDQTAEGNYTSSDKKKSNFVLTSTIKQVGTVVKDIANGQVKGDKFEGGKTKTYGIKDGGVDIVTSNLPSDIKDAVEKAKEQIKNGELKPTDGLSK</sequence>
<dbReference type="PANTHER" id="PTHR34296:SF2">
    <property type="entry name" value="ABC TRANSPORTER GUANOSINE-BINDING PROTEIN NUPN"/>
    <property type="match status" value="1"/>
</dbReference>
<dbReference type="EMBL" id="ALIF01000001">
    <property type="protein sequence ID" value="EJO17271.1"/>
    <property type="molecule type" value="Genomic_DNA"/>
</dbReference>
<dbReference type="InterPro" id="IPR003760">
    <property type="entry name" value="PnrA-like"/>
</dbReference>
<evidence type="ECO:0000256" key="2">
    <source>
        <dbReference type="ARBA" id="ARBA00008610"/>
    </source>
</evidence>
<keyword evidence="4" id="KW-0732">Signal</keyword>
<evidence type="ECO:0000256" key="4">
    <source>
        <dbReference type="ARBA" id="ARBA00022729"/>
    </source>
</evidence>
<comment type="similarity">
    <text evidence="2">Belongs to the BMP lipoprotein family.</text>
</comment>
<dbReference type="Pfam" id="PF02608">
    <property type="entry name" value="Bmp"/>
    <property type="match status" value="1"/>
</dbReference>
<dbReference type="CDD" id="cd06354">
    <property type="entry name" value="PBP1_PrnA-like"/>
    <property type="match status" value="1"/>
</dbReference>
<comment type="subcellular location">
    <subcellularLocation>
        <location evidence="1">Cell membrane</location>
        <topology evidence="1">Lipid-anchor</topology>
    </subcellularLocation>
</comment>
<keyword evidence="9" id="KW-1185">Reference proteome</keyword>
<dbReference type="PANTHER" id="PTHR34296">
    <property type="entry name" value="TRANSCRIPTIONAL ACTIVATOR PROTEIN MED"/>
    <property type="match status" value="1"/>
</dbReference>
<keyword evidence="3" id="KW-1003">Cell membrane</keyword>
<reference evidence="8 9" key="1">
    <citation type="journal article" date="2012" name="J. Bacteriol.">
        <title>Genome Sequence of the Lantibiotic Bacteriocin Producer Streptococcus salivarius Strain K12.</title>
        <authorList>
            <person name="Barretto C."/>
            <person name="Alvarez-Martin P."/>
            <person name="Foata F."/>
            <person name="Renault P."/>
            <person name="Berger B."/>
        </authorList>
    </citation>
    <scope>NUCLEOTIDE SEQUENCE [LARGE SCALE GENOMIC DNA]</scope>
    <source>
        <strain evidence="8 9">K12</strain>
    </source>
</reference>
<dbReference type="InterPro" id="IPR050957">
    <property type="entry name" value="BMP_lipoprotein"/>
</dbReference>
<keyword evidence="5" id="KW-0472">Membrane</keyword>
<dbReference type="InterPro" id="IPR028082">
    <property type="entry name" value="Peripla_BP_I"/>
</dbReference>
<evidence type="ECO:0000256" key="6">
    <source>
        <dbReference type="ARBA" id="ARBA00023288"/>
    </source>
</evidence>
<dbReference type="Gene3D" id="3.40.50.2300">
    <property type="match status" value="2"/>
</dbReference>
<evidence type="ECO:0000256" key="1">
    <source>
        <dbReference type="ARBA" id="ARBA00004193"/>
    </source>
</evidence>
<evidence type="ECO:0000256" key="5">
    <source>
        <dbReference type="ARBA" id="ARBA00023136"/>
    </source>
</evidence>
<dbReference type="AlphaFoldDB" id="J7TIJ9"/>
<gene>
    <name evidence="8" type="ORF">RSSL_01195</name>
</gene>
<name>J7TIJ9_STRSL</name>
<accession>J7TIJ9</accession>
<dbReference type="SUPFAM" id="SSF53822">
    <property type="entry name" value="Periplasmic binding protein-like I"/>
    <property type="match status" value="1"/>
</dbReference>
<evidence type="ECO:0000313" key="9">
    <source>
        <dbReference type="Proteomes" id="UP000006983"/>
    </source>
</evidence>
<evidence type="ECO:0000259" key="7">
    <source>
        <dbReference type="Pfam" id="PF02608"/>
    </source>
</evidence>
<comment type="caution">
    <text evidence="8">The sequence shown here is derived from an EMBL/GenBank/DDBJ whole genome shotgun (WGS) entry which is preliminary data.</text>
</comment>
<proteinExistence type="inferred from homology"/>
<protein>
    <submittedName>
        <fullName evidence="8">Nucleoside-binding protein</fullName>
    </submittedName>
</protein>
<dbReference type="PATRIC" id="fig|1200793.3.peg.1154"/>
<dbReference type="Proteomes" id="UP000006983">
    <property type="component" value="Unassembled WGS sequence"/>
</dbReference>
<feature type="domain" description="ABC transporter substrate-binding protein PnrA-like" evidence="7">
    <location>
        <begin position="49"/>
        <end position="354"/>
    </location>
</feature>